<accession>A0A5C8KZS9</accession>
<sequence length="451" mass="49459">MISVLSMLQPEVPIGLRLAIDDPSQPITQRLKTELLASAQRLGLDPEQACLSPADEDAIDLVGMLFDVLLDERELVGSGRNLLGRLVVPYIKVALLDRRMFLRKTHPARRLLNALAEACEGNEGDTPHDRALLSKAEETVERLLSDFNENVAIFKTLEEEFRSFLDQHRKRVELAEKRTAEAQRGQERLETARHRALAALEERLGDRKLRAVAQTTLRRYWIHHATVVELRHGEDSEQYASALRVVELVVSCLDAAASGAGSLSALLPNLESALAPVLASSGTTGQSAEELVRLLERELSGEDGTSMEVAAGDVVAELETALPDAEPAPIPVPARDEAAPEGLRLVSDRDKLDYDPDDAEKIRALAMGTWVEFVGEDGTVQPAKLSWQSPISSRLLFVNRRGGRLCVASAEELAAMMRNDRLRIRAVNTAFERAMHQVLGKLKTGGTAGEA</sequence>
<evidence type="ECO:0000313" key="2">
    <source>
        <dbReference type="Proteomes" id="UP000321248"/>
    </source>
</evidence>
<dbReference type="Proteomes" id="UP000321248">
    <property type="component" value="Unassembled WGS sequence"/>
</dbReference>
<evidence type="ECO:0000313" key="1">
    <source>
        <dbReference type="EMBL" id="TXK65127.1"/>
    </source>
</evidence>
<dbReference type="InterPro" id="IPR012434">
    <property type="entry name" value="DUF1631"/>
</dbReference>
<dbReference type="OrthoDB" id="6188167at2"/>
<comment type="caution">
    <text evidence="1">The sequence shown here is derived from an EMBL/GenBank/DDBJ whole genome shotgun (WGS) entry which is preliminary data.</text>
</comment>
<dbReference type="Pfam" id="PF07793">
    <property type="entry name" value="DUF1631"/>
    <property type="match status" value="1"/>
</dbReference>
<reference evidence="1 2" key="1">
    <citation type="submission" date="2019-08" db="EMBL/GenBank/DDBJ databases">
        <authorList>
            <person name="Karlyshev A.V."/>
        </authorList>
    </citation>
    <scope>NUCLEOTIDE SEQUENCE [LARGE SCALE GENOMIC DNA]</scope>
    <source>
        <strain evidence="1 2">Alg18-2.2</strain>
    </source>
</reference>
<organism evidence="1 2">
    <name type="scientific">Alkalisalibacterium limincola</name>
    <dbReference type="NCBI Taxonomy" id="2699169"/>
    <lineage>
        <taxon>Bacteria</taxon>
        <taxon>Pseudomonadati</taxon>
        <taxon>Pseudomonadota</taxon>
        <taxon>Gammaproteobacteria</taxon>
        <taxon>Lysobacterales</taxon>
        <taxon>Lysobacteraceae</taxon>
        <taxon>Alkalisalibacterium</taxon>
    </lineage>
</organism>
<protein>
    <submittedName>
        <fullName evidence="1">DUF1631 domain-containing protein</fullName>
    </submittedName>
</protein>
<proteinExistence type="predicted"/>
<gene>
    <name evidence="1" type="ORF">FU658_04980</name>
</gene>
<dbReference type="AlphaFoldDB" id="A0A5C8KZS9"/>
<name>A0A5C8KZS9_9GAMM</name>
<keyword evidence="2" id="KW-1185">Reference proteome</keyword>
<dbReference type="EMBL" id="VRTS01000002">
    <property type="protein sequence ID" value="TXK65127.1"/>
    <property type="molecule type" value="Genomic_DNA"/>
</dbReference>